<protein>
    <recommendedName>
        <fullName evidence="3">PemK-like protein</fullName>
    </recommendedName>
</protein>
<evidence type="ECO:0008006" key="3">
    <source>
        <dbReference type="Google" id="ProtNLM"/>
    </source>
</evidence>
<dbReference type="HOGENOM" id="CLU_148577_1_0_6"/>
<name>N8RPN9_9GAMM</name>
<comment type="caution">
    <text evidence="1">The sequence shown here is derived from an EMBL/GenBank/DDBJ whole genome shotgun (WGS) entry which is preliminary data.</text>
</comment>
<dbReference type="GeneID" id="99690127"/>
<dbReference type="RefSeq" id="WP_004682591.1">
    <property type="nucleotide sequence ID" value="NZ_AIEB01000012.1"/>
</dbReference>
<dbReference type="AlphaFoldDB" id="N8RPN9"/>
<proteinExistence type="predicted"/>
<evidence type="ECO:0000313" key="1">
    <source>
        <dbReference type="EMBL" id="ENU36052.1"/>
    </source>
</evidence>
<organism evidence="1 2">
    <name type="scientific">Acinetobacter parvus DSM 16617 = CIP 108168</name>
    <dbReference type="NCBI Taxonomy" id="981333"/>
    <lineage>
        <taxon>Bacteria</taxon>
        <taxon>Pseudomonadati</taxon>
        <taxon>Pseudomonadota</taxon>
        <taxon>Gammaproteobacteria</taxon>
        <taxon>Moraxellales</taxon>
        <taxon>Moraxellaceae</taxon>
        <taxon>Acinetobacter</taxon>
    </lineage>
</organism>
<gene>
    <name evidence="1" type="ORF">F988_01803</name>
</gene>
<keyword evidence="2" id="KW-1185">Reference proteome</keyword>
<evidence type="ECO:0000313" key="2">
    <source>
        <dbReference type="Proteomes" id="UP000023776"/>
    </source>
</evidence>
<accession>N8RPN9</accession>
<dbReference type="EMBL" id="APOM01000047">
    <property type="protein sequence ID" value="ENU36052.1"/>
    <property type="molecule type" value="Genomic_DNA"/>
</dbReference>
<dbReference type="PATRIC" id="fig|981333.9.peg.1859"/>
<dbReference type="Proteomes" id="UP000023776">
    <property type="component" value="Unassembled WGS sequence"/>
</dbReference>
<sequence>MSEWKAEAGDAFFCQAGPTEHLFVVLFDPNTYPKEGYGKRLCIVSVNFTSVTTEKKIDSACIIEAGEHSFIQHQSYVLYERIQIMDHQHVCQCVNTGVYRPAEKVSVDLLNRIILGIQDSSFTPRKYKKLFK</sequence>
<reference evidence="1 2" key="1">
    <citation type="submission" date="2013-02" db="EMBL/GenBank/DDBJ databases">
        <title>The Genome Sequence of Acinetobacter parvus CIP 108168.</title>
        <authorList>
            <consortium name="The Broad Institute Genome Sequencing Platform"/>
            <consortium name="The Broad Institute Genome Sequencing Center for Infectious Disease"/>
            <person name="Cerqueira G."/>
            <person name="Feldgarden M."/>
            <person name="Courvalin P."/>
            <person name="Perichon B."/>
            <person name="Grillot-Courvalin C."/>
            <person name="Clermont D."/>
            <person name="Rocha E."/>
            <person name="Yoon E.-J."/>
            <person name="Nemec A."/>
            <person name="Walker B."/>
            <person name="Young S.K."/>
            <person name="Zeng Q."/>
            <person name="Gargeya S."/>
            <person name="Fitzgerald M."/>
            <person name="Haas B."/>
            <person name="Abouelleil A."/>
            <person name="Alvarado L."/>
            <person name="Arachchi H.M."/>
            <person name="Berlin A.M."/>
            <person name="Chapman S.B."/>
            <person name="Dewar J."/>
            <person name="Goldberg J."/>
            <person name="Griggs A."/>
            <person name="Gujja S."/>
            <person name="Hansen M."/>
            <person name="Howarth C."/>
            <person name="Imamovic A."/>
            <person name="Larimer J."/>
            <person name="McCowan C."/>
            <person name="Murphy C."/>
            <person name="Neiman D."/>
            <person name="Pearson M."/>
            <person name="Priest M."/>
            <person name="Roberts A."/>
            <person name="Saif S."/>
            <person name="Shea T."/>
            <person name="Sisk P."/>
            <person name="Sykes S."/>
            <person name="Wortman J."/>
            <person name="Nusbaum C."/>
            <person name="Birren B."/>
        </authorList>
    </citation>
    <scope>NUCLEOTIDE SEQUENCE [LARGE SCALE GENOMIC DNA]</scope>
    <source>
        <strain evidence="1 2">CIP 108168</strain>
    </source>
</reference>